<keyword evidence="9" id="KW-0325">Glycoprotein</keyword>
<dbReference type="Pfam" id="PF19272">
    <property type="entry name" value="ASMase_C"/>
    <property type="match status" value="1"/>
</dbReference>
<dbReference type="InterPro" id="IPR011001">
    <property type="entry name" value="Saposin-like"/>
</dbReference>
<comment type="cofactor">
    <cofactor evidence="13">
        <name>Zn(2+)</name>
        <dbReference type="ChEBI" id="CHEBI:29105"/>
    </cofactor>
    <text evidence="13">Binds 2 Zn(2+) ions per subunit.</text>
</comment>
<dbReference type="AlphaFoldDB" id="A0A9N9TDA3"/>
<dbReference type="Gene3D" id="3.60.21.10">
    <property type="match status" value="1"/>
</dbReference>
<dbReference type="PROSITE" id="PS50015">
    <property type="entry name" value="SAP_B"/>
    <property type="match status" value="1"/>
</dbReference>
<dbReference type="InterPro" id="IPR011160">
    <property type="entry name" value="Sphingomy_PDE"/>
</dbReference>
<feature type="signal peptide" evidence="15">
    <location>
        <begin position="1"/>
        <end position="19"/>
    </location>
</feature>
<evidence type="ECO:0000256" key="1">
    <source>
        <dbReference type="ARBA" id="ARBA00004613"/>
    </source>
</evidence>
<keyword evidence="8 14" id="KW-1015">Disulfide bond</keyword>
<dbReference type="OrthoDB" id="282973at2759"/>
<feature type="disulfide bond" evidence="14">
    <location>
        <begin position="74"/>
        <end position="142"/>
    </location>
</feature>
<feature type="disulfide bond" evidence="14">
    <location>
        <begin position="364"/>
        <end position="410"/>
    </location>
</feature>
<feature type="disulfide bond" evidence="14">
    <location>
        <begin position="102"/>
        <end position="114"/>
    </location>
</feature>
<evidence type="ECO:0000256" key="12">
    <source>
        <dbReference type="PIRNR" id="PIRNR000948"/>
    </source>
</evidence>
<keyword evidence="18" id="KW-1185">Reference proteome</keyword>
<protein>
    <recommendedName>
        <fullName evidence="12">Sphingomyelin phosphodiesterase</fullName>
        <ecNumber evidence="12">3.1.4.12</ecNumber>
    </recommendedName>
</protein>
<evidence type="ECO:0000256" key="10">
    <source>
        <dbReference type="ARBA" id="ARBA00023295"/>
    </source>
</evidence>
<evidence type="ECO:0000256" key="3">
    <source>
        <dbReference type="ARBA" id="ARBA00022525"/>
    </source>
</evidence>
<feature type="binding site" evidence="13">
    <location>
        <position position="185"/>
    </location>
    <ligand>
        <name>Zn(2+)</name>
        <dbReference type="ChEBI" id="CHEBI:29105"/>
        <label>1</label>
    </ligand>
</feature>
<keyword evidence="6 12" id="KW-0378">Hydrolase</keyword>
<reference evidence="17" key="1">
    <citation type="submission" date="2022-01" db="EMBL/GenBank/DDBJ databases">
        <authorList>
            <person name="King R."/>
        </authorList>
    </citation>
    <scope>NUCLEOTIDE SEQUENCE</scope>
</reference>
<evidence type="ECO:0000256" key="2">
    <source>
        <dbReference type="ARBA" id="ARBA00008234"/>
    </source>
</evidence>
<dbReference type="SMART" id="SM00741">
    <property type="entry name" value="SapB"/>
    <property type="match status" value="1"/>
</dbReference>
<accession>A0A9N9TDA3</accession>
<evidence type="ECO:0000256" key="15">
    <source>
        <dbReference type="SAM" id="SignalP"/>
    </source>
</evidence>
<feature type="binding site" evidence="13">
    <location>
        <position position="438"/>
    </location>
    <ligand>
        <name>Zn(2+)</name>
        <dbReference type="ChEBI" id="CHEBI:29105"/>
        <label>1</label>
    </ligand>
</feature>
<dbReference type="GO" id="GO:0016798">
    <property type="term" value="F:hydrolase activity, acting on glycosyl bonds"/>
    <property type="evidence" value="ECO:0007669"/>
    <property type="project" value="UniProtKB-KW"/>
</dbReference>
<dbReference type="PIRSF" id="PIRSF000948">
    <property type="entry name" value="Sphingomy_PDE"/>
    <property type="match status" value="1"/>
</dbReference>
<dbReference type="SUPFAM" id="SSF56300">
    <property type="entry name" value="Metallo-dependent phosphatases"/>
    <property type="match status" value="1"/>
</dbReference>
<feature type="domain" description="Saposin B-type" evidence="16">
    <location>
        <begin position="67"/>
        <end position="152"/>
    </location>
</feature>
<dbReference type="SUPFAM" id="SSF47862">
    <property type="entry name" value="Saposin"/>
    <property type="match status" value="1"/>
</dbReference>
<feature type="binding site" evidence="13">
    <location>
        <position position="404"/>
    </location>
    <ligand>
        <name>Zn(2+)</name>
        <dbReference type="ChEBI" id="CHEBI:29105"/>
        <label>2</label>
    </ligand>
</feature>
<evidence type="ECO:0000256" key="6">
    <source>
        <dbReference type="ARBA" id="ARBA00022801"/>
    </source>
</evidence>
<evidence type="ECO:0000313" key="18">
    <source>
        <dbReference type="Proteomes" id="UP001153712"/>
    </source>
</evidence>
<feature type="binding site" evidence="13">
    <location>
        <position position="187"/>
    </location>
    <ligand>
        <name>Zn(2+)</name>
        <dbReference type="ChEBI" id="CHEBI:29105"/>
        <label>1</label>
    </ligand>
</feature>
<evidence type="ECO:0000256" key="14">
    <source>
        <dbReference type="PIRSR" id="PIRSR000948-2"/>
    </source>
</evidence>
<proteinExistence type="inferred from homology"/>
<dbReference type="InterPro" id="IPR045473">
    <property type="entry name" value="ASM_C"/>
</dbReference>
<evidence type="ECO:0000256" key="4">
    <source>
        <dbReference type="ARBA" id="ARBA00022723"/>
    </source>
</evidence>
<dbReference type="PANTHER" id="PTHR10340">
    <property type="entry name" value="SPHINGOMYELIN PHOSPHODIESTERASE"/>
    <property type="match status" value="1"/>
</dbReference>
<dbReference type="InterPro" id="IPR008139">
    <property type="entry name" value="SaposinB_dom"/>
</dbReference>
<dbReference type="EMBL" id="OU900094">
    <property type="protein sequence ID" value="CAG9854052.1"/>
    <property type="molecule type" value="Genomic_DNA"/>
</dbReference>
<organism evidence="17 18">
    <name type="scientific">Phyllotreta striolata</name>
    <name type="common">Striped flea beetle</name>
    <name type="synonym">Crioceris striolata</name>
    <dbReference type="NCBI Taxonomy" id="444603"/>
    <lineage>
        <taxon>Eukaryota</taxon>
        <taxon>Metazoa</taxon>
        <taxon>Ecdysozoa</taxon>
        <taxon>Arthropoda</taxon>
        <taxon>Hexapoda</taxon>
        <taxon>Insecta</taxon>
        <taxon>Pterygota</taxon>
        <taxon>Neoptera</taxon>
        <taxon>Endopterygota</taxon>
        <taxon>Coleoptera</taxon>
        <taxon>Polyphaga</taxon>
        <taxon>Cucujiformia</taxon>
        <taxon>Chrysomeloidea</taxon>
        <taxon>Chrysomelidae</taxon>
        <taxon>Galerucinae</taxon>
        <taxon>Alticini</taxon>
        <taxon>Phyllotreta</taxon>
    </lineage>
</organism>
<comment type="similarity">
    <text evidence="2 12">Belongs to the acid sphingomyelinase family.</text>
</comment>
<dbReference type="GO" id="GO:0046872">
    <property type="term" value="F:metal ion binding"/>
    <property type="evidence" value="ECO:0007669"/>
    <property type="project" value="UniProtKB-KW"/>
</dbReference>
<evidence type="ECO:0000256" key="7">
    <source>
        <dbReference type="ARBA" id="ARBA00022833"/>
    </source>
</evidence>
<evidence type="ECO:0000256" key="11">
    <source>
        <dbReference type="ARBA" id="ARBA00047268"/>
    </source>
</evidence>
<feature type="disulfide bond" evidence="14">
    <location>
        <begin position="560"/>
        <end position="564"/>
    </location>
</feature>
<dbReference type="GO" id="GO:0006685">
    <property type="term" value="P:sphingomyelin catabolic process"/>
    <property type="evidence" value="ECO:0007669"/>
    <property type="project" value="UniProtKB-UniRule"/>
</dbReference>
<comment type="catalytic activity">
    <reaction evidence="11">
        <text>a sphingomyelin + H2O = phosphocholine + an N-acylsphing-4-enine + H(+)</text>
        <dbReference type="Rhea" id="RHEA:19253"/>
        <dbReference type="ChEBI" id="CHEBI:15377"/>
        <dbReference type="ChEBI" id="CHEBI:15378"/>
        <dbReference type="ChEBI" id="CHEBI:17636"/>
        <dbReference type="ChEBI" id="CHEBI:52639"/>
        <dbReference type="ChEBI" id="CHEBI:295975"/>
        <dbReference type="EC" id="3.1.4.12"/>
    </reaction>
    <physiologicalReaction direction="left-to-right" evidence="11">
        <dbReference type="Rhea" id="RHEA:19254"/>
    </physiologicalReaction>
</comment>
<dbReference type="PANTHER" id="PTHR10340:SF29">
    <property type="entry name" value="SPHINGOMYELIN PHOSPHODIESTERASE"/>
    <property type="match status" value="1"/>
</dbReference>
<evidence type="ECO:0000259" key="16">
    <source>
        <dbReference type="PROSITE" id="PS50015"/>
    </source>
</evidence>
<keyword evidence="7 13" id="KW-0862">Zinc</keyword>
<dbReference type="CDD" id="cd00842">
    <property type="entry name" value="MPP_ASMase"/>
    <property type="match status" value="1"/>
</dbReference>
<dbReference type="InterPro" id="IPR041805">
    <property type="entry name" value="ASMase/PPN1_MPP"/>
</dbReference>
<dbReference type="Proteomes" id="UP001153712">
    <property type="component" value="Chromosome 1"/>
</dbReference>
<evidence type="ECO:0000256" key="9">
    <source>
        <dbReference type="ARBA" id="ARBA00023180"/>
    </source>
</evidence>
<keyword evidence="4 13" id="KW-0479">Metal-binding</keyword>
<dbReference type="InterPro" id="IPR029052">
    <property type="entry name" value="Metallo-depent_PP-like"/>
</dbReference>
<sequence>MKSIIHILLFLVYFNSISCSTYTNVSSGNLPFAYEPSVWHGVFEKILEQRQYLPIAYNEREISDGNNAAKCLLCDAVVTAVLSERSFDMTKIQLESQIEFFCSDLLHIEDEEVCRGLISIHIDPILYIIDQKKTDLTSTEVCSLLLGCKLGSEVFEWKIDVPKGKTVDKVESTGKDIFKIAHITDIHYDPDYSEGQVADCKEPLCCQTEQPKANPNEAACGYWGYGQSADVPERLLVASLDKMAEMDFDFIYLTGDLIAHRVWKTSQDFNKRTISYVLDLFAEKFKQKVYPILGNHEAHPVNMYTPLNITDASINQQWLFDVLYEKSLKWIDDEEARKTIKKGGYYTVTPKKGFRLIVLNNNVCQTSNWWNLYDNYDPYGQLKWLVDVLTLAEDSREVVHILSHIPSSHCLEVWSREYNRIIERFANTIAAQFNGHTHRDQFSIYYDSKNVSNNIVINGASLTPDRANPNFKIYTVDSKGFDIMDSELFTFDLDKANSNKKIDWQQYSFQKEFGVAKLTPSELDQLVRTMITDIENKNTTLIDKYHKFYYRNSATGQSTCDESCQNRYLCEILTSVAHKTTMCEKYNVQI</sequence>
<name>A0A9N9TDA3_PHYSR</name>
<keyword evidence="3" id="KW-0964">Secreted</keyword>
<dbReference type="Pfam" id="PF00149">
    <property type="entry name" value="Metallophos"/>
    <property type="match status" value="1"/>
</dbReference>
<feature type="binding site" evidence="13">
    <location>
        <position position="295"/>
    </location>
    <ligand>
        <name>Zn(2+)</name>
        <dbReference type="ChEBI" id="CHEBI:29105"/>
        <label>2</label>
    </ligand>
</feature>
<keyword evidence="5 15" id="KW-0732">Signal</keyword>
<feature type="chain" id="PRO_5040321765" description="Sphingomyelin phosphodiesterase" evidence="15">
    <location>
        <begin position="20"/>
        <end position="590"/>
    </location>
</feature>
<evidence type="ECO:0000256" key="8">
    <source>
        <dbReference type="ARBA" id="ARBA00023157"/>
    </source>
</evidence>
<evidence type="ECO:0000313" key="17">
    <source>
        <dbReference type="EMBL" id="CAG9854052.1"/>
    </source>
</evidence>
<dbReference type="GO" id="GO:0046513">
    <property type="term" value="P:ceramide biosynthetic process"/>
    <property type="evidence" value="ECO:0007669"/>
    <property type="project" value="UniProtKB-ARBA"/>
</dbReference>
<feature type="binding site" evidence="13">
    <location>
        <position position="256"/>
    </location>
    <ligand>
        <name>Zn(2+)</name>
        <dbReference type="ChEBI" id="CHEBI:29105"/>
        <label>2</label>
    </ligand>
</feature>
<comment type="subcellular location">
    <subcellularLocation>
        <location evidence="1">Secreted</location>
    </subcellularLocation>
</comment>
<dbReference type="GO" id="GO:0016020">
    <property type="term" value="C:membrane"/>
    <property type="evidence" value="ECO:0007669"/>
    <property type="project" value="GOC"/>
</dbReference>
<keyword evidence="10 12" id="KW-0326">Glycosidase</keyword>
<feature type="binding site" evidence="13">
    <location>
        <position position="436"/>
    </location>
    <ligand>
        <name>Zn(2+)</name>
        <dbReference type="ChEBI" id="CHEBI:29105"/>
        <label>2</label>
    </ligand>
</feature>
<dbReference type="InterPro" id="IPR004843">
    <property type="entry name" value="Calcineurin-like_PHP"/>
</dbReference>
<dbReference type="GO" id="GO:0005615">
    <property type="term" value="C:extracellular space"/>
    <property type="evidence" value="ECO:0007669"/>
    <property type="project" value="TreeGrafter"/>
</dbReference>
<gene>
    <name evidence="17" type="ORF">PHYEVI_LOCUS517</name>
</gene>
<dbReference type="GO" id="GO:0061750">
    <property type="term" value="F:acid sphingomyelin phosphodiesterase activity"/>
    <property type="evidence" value="ECO:0007669"/>
    <property type="project" value="TreeGrafter"/>
</dbReference>
<feature type="binding site" evidence="13">
    <location>
        <position position="256"/>
    </location>
    <ligand>
        <name>Zn(2+)</name>
        <dbReference type="ChEBI" id="CHEBI:29105"/>
        <label>1</label>
    </ligand>
</feature>
<evidence type="ECO:0000256" key="13">
    <source>
        <dbReference type="PIRSR" id="PIRSR000948-1"/>
    </source>
</evidence>
<dbReference type="GO" id="GO:0005764">
    <property type="term" value="C:lysosome"/>
    <property type="evidence" value="ECO:0007669"/>
    <property type="project" value="TreeGrafter"/>
</dbReference>
<evidence type="ECO:0000256" key="5">
    <source>
        <dbReference type="ARBA" id="ARBA00022729"/>
    </source>
</evidence>
<dbReference type="EC" id="3.1.4.12" evidence="12"/>
<comment type="function">
    <text evidence="12">Converts sphingomyelin to ceramide.</text>
</comment>
<feature type="disulfide bond" evidence="14">
    <location>
        <begin position="200"/>
        <end position="205"/>
    </location>
</feature>